<dbReference type="EMBL" id="MFJA01000022">
    <property type="protein sequence ID" value="OGG03553.1"/>
    <property type="molecule type" value="Genomic_DNA"/>
</dbReference>
<dbReference type="InterPro" id="IPR019734">
    <property type="entry name" value="TPR_rpt"/>
</dbReference>
<organism evidence="5 6">
    <name type="scientific">Candidatus Gottesmanbacteria bacterium RBG_16_37_8</name>
    <dbReference type="NCBI Taxonomy" id="1798371"/>
    <lineage>
        <taxon>Bacteria</taxon>
        <taxon>Candidatus Gottesmaniibacteriota</taxon>
    </lineage>
</organism>
<keyword evidence="2 3" id="KW-0802">TPR repeat</keyword>
<keyword evidence="1" id="KW-0677">Repeat</keyword>
<feature type="repeat" description="TPR" evidence="3">
    <location>
        <begin position="538"/>
        <end position="571"/>
    </location>
</feature>
<dbReference type="SUPFAM" id="SSF48452">
    <property type="entry name" value="TPR-like"/>
    <property type="match status" value="1"/>
</dbReference>
<feature type="transmembrane region" description="Helical" evidence="4">
    <location>
        <begin position="182"/>
        <end position="198"/>
    </location>
</feature>
<dbReference type="Pfam" id="PF13414">
    <property type="entry name" value="TPR_11"/>
    <property type="match status" value="1"/>
</dbReference>
<evidence type="ECO:0000256" key="4">
    <source>
        <dbReference type="SAM" id="Phobius"/>
    </source>
</evidence>
<feature type="repeat" description="TPR" evidence="3">
    <location>
        <begin position="470"/>
        <end position="503"/>
    </location>
</feature>
<dbReference type="STRING" id="1798371.A2W14_03145"/>
<feature type="transmembrane region" description="Helical" evidence="4">
    <location>
        <begin position="128"/>
        <end position="144"/>
    </location>
</feature>
<keyword evidence="4" id="KW-0472">Membrane</keyword>
<feature type="transmembrane region" description="Helical" evidence="4">
    <location>
        <begin position="12"/>
        <end position="31"/>
    </location>
</feature>
<evidence type="ECO:0000313" key="6">
    <source>
        <dbReference type="Proteomes" id="UP000176665"/>
    </source>
</evidence>
<gene>
    <name evidence="5" type="ORF">A2W14_03145</name>
</gene>
<accession>A0A1F5YU05</accession>
<name>A0A1F5YU05_9BACT</name>
<dbReference type="Pfam" id="PF13432">
    <property type="entry name" value="TPR_16"/>
    <property type="match status" value="2"/>
</dbReference>
<evidence type="ECO:0000256" key="2">
    <source>
        <dbReference type="ARBA" id="ARBA00022803"/>
    </source>
</evidence>
<feature type="repeat" description="TPR" evidence="3">
    <location>
        <begin position="606"/>
        <end position="639"/>
    </location>
</feature>
<feature type="repeat" description="TPR" evidence="3">
    <location>
        <begin position="504"/>
        <end position="537"/>
    </location>
</feature>
<feature type="transmembrane region" description="Helical" evidence="4">
    <location>
        <begin position="394"/>
        <end position="412"/>
    </location>
</feature>
<feature type="transmembrane region" description="Helical" evidence="4">
    <location>
        <begin position="334"/>
        <end position="352"/>
    </location>
</feature>
<feature type="transmembrane region" description="Helical" evidence="4">
    <location>
        <begin position="234"/>
        <end position="254"/>
    </location>
</feature>
<dbReference type="PANTHER" id="PTHR44227:SF3">
    <property type="entry name" value="PROTEIN O-MANNOSYL-TRANSFERASE TMTC4"/>
    <property type="match status" value="1"/>
</dbReference>
<dbReference type="InterPro" id="IPR052346">
    <property type="entry name" value="O-mannosyl-transferase_TMTC"/>
</dbReference>
<feature type="transmembrane region" description="Helical" evidence="4">
    <location>
        <begin position="88"/>
        <end position="107"/>
    </location>
</feature>
<feature type="transmembrane region" description="Helical" evidence="4">
    <location>
        <begin position="306"/>
        <end position="328"/>
    </location>
</feature>
<protein>
    <submittedName>
        <fullName evidence="5">Uncharacterized protein</fullName>
    </submittedName>
</protein>
<dbReference type="Gene3D" id="1.25.40.10">
    <property type="entry name" value="Tetratricopeptide repeat domain"/>
    <property type="match status" value="3"/>
</dbReference>
<dbReference type="SMART" id="SM00028">
    <property type="entry name" value="TPR"/>
    <property type="match status" value="6"/>
</dbReference>
<sequence length="652" mass="76647">MNFLETGRKILNRYYLPAFLVIIYLVGLTVYSNSFKGEFVFDDFTSVVSQENINKLTDIPTIWNSHKTRFIPFLTYAVNYRFNNFDPWGYHLVNFTIHIFNAFLLFFTVRIIQRIPVFRNNLLAKSKLLPFIAALIFTVHPVQTQAVNFISQRSALITFFFYLITIYFYLQSKMAKVKTSKLIYFAIALTSSLLAFVSKENSYTLPLAIILTDYLFFFKKNLKNKIEFLKPLPFFLLSFIVYYLIYLKGGGPVFDKISSINMLFDKKISGWEYLLTQFRVIVTYIRLLLFPVNLNVDYDFPISKSIWELPVILSLNIIIFLVLISLFFLKRNRFITFGVLFFLIALLVESSVIPINDVIFEHRLYLPSAGFFIAVSSIIIFIKNFVESKKIKQIYFYFPVILLIISFSFLTFKRNYIWQSEYALWKDVAGKSPNKARPHYNLGVASYSTGKITEAKNEFQKTIALDPQYLDAYRNLGYIFESEKKYDEALSLYNQGLKVNFYDTTIRAQIASFYTSRKKYEEAIDQYLKILEYDPRNSKVYNDMGIVYFIQNKQEETLASFKKAVDHDPKYKTAILNLANSFFHYGFNEKALEYYLLLLKLDPDNIQALYNCGLIYYENKNYPQAGKYFQKTSKLDANFSEVRKLLKEIEYK</sequence>
<dbReference type="PROSITE" id="PS50293">
    <property type="entry name" value="TPR_REGION"/>
    <property type="match status" value="1"/>
</dbReference>
<feature type="repeat" description="TPR" evidence="3">
    <location>
        <begin position="436"/>
        <end position="469"/>
    </location>
</feature>
<feature type="transmembrane region" description="Helical" evidence="4">
    <location>
        <begin position="274"/>
        <end position="294"/>
    </location>
</feature>
<comment type="caution">
    <text evidence="5">The sequence shown here is derived from an EMBL/GenBank/DDBJ whole genome shotgun (WGS) entry which is preliminary data.</text>
</comment>
<dbReference type="PROSITE" id="PS50005">
    <property type="entry name" value="TPR"/>
    <property type="match status" value="6"/>
</dbReference>
<proteinExistence type="predicted"/>
<dbReference type="Proteomes" id="UP000176665">
    <property type="component" value="Unassembled WGS sequence"/>
</dbReference>
<reference evidence="5 6" key="1">
    <citation type="journal article" date="2016" name="Nat. Commun.">
        <title>Thousands of microbial genomes shed light on interconnected biogeochemical processes in an aquifer system.</title>
        <authorList>
            <person name="Anantharaman K."/>
            <person name="Brown C.T."/>
            <person name="Hug L.A."/>
            <person name="Sharon I."/>
            <person name="Castelle C.J."/>
            <person name="Probst A.J."/>
            <person name="Thomas B.C."/>
            <person name="Singh A."/>
            <person name="Wilkins M.J."/>
            <person name="Karaoz U."/>
            <person name="Brodie E.L."/>
            <person name="Williams K.H."/>
            <person name="Hubbard S.S."/>
            <person name="Banfield J.F."/>
        </authorList>
    </citation>
    <scope>NUCLEOTIDE SEQUENCE [LARGE SCALE GENOMIC DNA]</scope>
</reference>
<keyword evidence="4" id="KW-0812">Transmembrane</keyword>
<dbReference type="InterPro" id="IPR011990">
    <property type="entry name" value="TPR-like_helical_dom_sf"/>
</dbReference>
<dbReference type="PANTHER" id="PTHR44227">
    <property type="match status" value="1"/>
</dbReference>
<evidence type="ECO:0000256" key="3">
    <source>
        <dbReference type="PROSITE-ProRule" id="PRU00339"/>
    </source>
</evidence>
<evidence type="ECO:0000313" key="5">
    <source>
        <dbReference type="EMBL" id="OGG03553.1"/>
    </source>
</evidence>
<evidence type="ECO:0000256" key="1">
    <source>
        <dbReference type="ARBA" id="ARBA00022737"/>
    </source>
</evidence>
<feature type="repeat" description="TPR" evidence="3">
    <location>
        <begin position="572"/>
        <end position="605"/>
    </location>
</feature>
<feature type="transmembrane region" description="Helical" evidence="4">
    <location>
        <begin position="364"/>
        <end position="382"/>
    </location>
</feature>
<dbReference type="AlphaFoldDB" id="A0A1F5YU05"/>
<keyword evidence="4" id="KW-1133">Transmembrane helix</keyword>
<feature type="transmembrane region" description="Helical" evidence="4">
    <location>
        <begin position="150"/>
        <end position="170"/>
    </location>
</feature>